<keyword evidence="3" id="KW-0812">Transmembrane</keyword>
<name>A0ABQ3L194_9ALTE</name>
<dbReference type="PANTHER" id="PTHR43762">
    <property type="entry name" value="L-GULONOLACTONE OXIDASE"/>
    <property type="match status" value="1"/>
</dbReference>
<feature type="domain" description="FAD-binding PCMH-type" evidence="4">
    <location>
        <begin position="18"/>
        <end position="197"/>
    </location>
</feature>
<evidence type="ECO:0000256" key="2">
    <source>
        <dbReference type="ARBA" id="ARBA00022827"/>
    </source>
</evidence>
<dbReference type="EMBL" id="BNAO01000009">
    <property type="protein sequence ID" value="GHG75247.1"/>
    <property type="molecule type" value="Genomic_DNA"/>
</dbReference>
<dbReference type="InterPro" id="IPR006094">
    <property type="entry name" value="Oxid_FAD_bind_N"/>
</dbReference>
<dbReference type="RefSeq" id="WP_189433785.1">
    <property type="nucleotide sequence ID" value="NZ_BNAO01000009.1"/>
</dbReference>
<keyword evidence="3" id="KW-1133">Transmembrane helix</keyword>
<dbReference type="InterPro" id="IPR036318">
    <property type="entry name" value="FAD-bd_PCMH-like_sf"/>
</dbReference>
<comment type="caution">
    <text evidence="5">The sequence shown here is derived from an EMBL/GenBank/DDBJ whole genome shotgun (WGS) entry which is preliminary data.</text>
</comment>
<protein>
    <submittedName>
        <fullName evidence="5">L-gulonolactone oxidase</fullName>
    </submittedName>
</protein>
<keyword evidence="2" id="KW-0274">FAD</keyword>
<dbReference type="InterPro" id="IPR016169">
    <property type="entry name" value="FAD-bd_PCMH_sub2"/>
</dbReference>
<dbReference type="PROSITE" id="PS51387">
    <property type="entry name" value="FAD_PCMH"/>
    <property type="match status" value="1"/>
</dbReference>
<evidence type="ECO:0000259" key="4">
    <source>
        <dbReference type="PROSITE" id="PS51387"/>
    </source>
</evidence>
<evidence type="ECO:0000313" key="5">
    <source>
        <dbReference type="EMBL" id="GHG75247.1"/>
    </source>
</evidence>
<dbReference type="InterPro" id="IPR016164">
    <property type="entry name" value="FAD-linked_Oxase-like_C"/>
</dbReference>
<dbReference type="InterPro" id="IPR010031">
    <property type="entry name" value="FAD_lactone_oxidase-like"/>
</dbReference>
<dbReference type="InterPro" id="IPR016167">
    <property type="entry name" value="FAD-bd_PCMH_sub1"/>
</dbReference>
<reference evidence="6" key="1">
    <citation type="journal article" date="2019" name="Int. J. Syst. Evol. Microbiol.">
        <title>The Global Catalogue of Microorganisms (GCM) 10K type strain sequencing project: providing services to taxonomists for standard genome sequencing and annotation.</title>
        <authorList>
            <consortium name="The Broad Institute Genomics Platform"/>
            <consortium name="The Broad Institute Genome Sequencing Center for Infectious Disease"/>
            <person name="Wu L."/>
            <person name="Ma J."/>
        </authorList>
    </citation>
    <scope>NUCLEOTIDE SEQUENCE [LARGE SCALE GENOMIC DNA]</scope>
    <source>
        <strain evidence="6">CGMCC 1.7003</strain>
    </source>
</reference>
<dbReference type="Pfam" id="PF01565">
    <property type="entry name" value="FAD_binding_4"/>
    <property type="match status" value="1"/>
</dbReference>
<organism evidence="5 6">
    <name type="scientific">Alishewanella longhuensis</name>
    <dbReference type="NCBI Taxonomy" id="1091037"/>
    <lineage>
        <taxon>Bacteria</taxon>
        <taxon>Pseudomonadati</taxon>
        <taxon>Pseudomonadota</taxon>
        <taxon>Gammaproteobacteria</taxon>
        <taxon>Alteromonadales</taxon>
        <taxon>Alteromonadaceae</taxon>
        <taxon>Alishewanella</taxon>
    </lineage>
</organism>
<keyword evidence="1" id="KW-0285">Flavoprotein</keyword>
<dbReference type="Proteomes" id="UP000659697">
    <property type="component" value="Unassembled WGS sequence"/>
</dbReference>
<evidence type="ECO:0000313" key="6">
    <source>
        <dbReference type="Proteomes" id="UP000659697"/>
    </source>
</evidence>
<feature type="transmembrane region" description="Helical" evidence="3">
    <location>
        <begin position="173"/>
        <end position="195"/>
    </location>
</feature>
<keyword evidence="3" id="KW-0472">Membrane</keyword>
<evidence type="ECO:0000256" key="3">
    <source>
        <dbReference type="SAM" id="Phobius"/>
    </source>
</evidence>
<dbReference type="PANTHER" id="PTHR43762:SF1">
    <property type="entry name" value="D-ARABINONO-1,4-LACTONE OXIDASE"/>
    <property type="match status" value="1"/>
</dbReference>
<dbReference type="SUPFAM" id="SSF56176">
    <property type="entry name" value="FAD-binding/transporter-associated domain-like"/>
    <property type="match status" value="1"/>
</dbReference>
<dbReference type="SUPFAM" id="SSF55103">
    <property type="entry name" value="FAD-linked oxidases, C-terminal domain"/>
    <property type="match status" value="1"/>
</dbReference>
<dbReference type="Gene3D" id="3.30.43.10">
    <property type="entry name" value="Uridine Diphospho-n-acetylenolpyruvylglucosamine Reductase, domain 2"/>
    <property type="match status" value="1"/>
</dbReference>
<evidence type="ECO:0000256" key="1">
    <source>
        <dbReference type="ARBA" id="ARBA00022630"/>
    </source>
</evidence>
<dbReference type="Gene3D" id="3.30.465.10">
    <property type="match status" value="1"/>
</dbReference>
<accession>A0ABQ3L194</accession>
<gene>
    <name evidence="5" type="ORF">GCM10010919_29250</name>
</gene>
<proteinExistence type="predicted"/>
<sequence>MSKKPMQGIVVNDVHAKLNSTAMKSCLQPTTVAEVVKVVQQANEDNVAVSVAGGRHAMGGQQFVTDGLLLDLSRLNQLQHFNPELGQVTVQAGMQWPDLMRQLHVMQQGRVTQWGIRQKQTGADRLSIGGAIAANIHGRGLDMAPFVADVVSFELVNAKGELQHCNRQQNADLFRLVVGGYGLFGIVVTATLQLVPRQQVVREVAFCSLAEMIKTVPQRVQADYLYGDFQFETAPESGGFLRHGVFSCYRPVAATPMAKQQLRLSKANWQQLLYLAHTDKAEAFSRFAEFYLASSGQRYWSDSHQLSIYLDDYHLKLDQQLARCCAGSEMITELYVPLPALEQFMAACAADFRQHNVDLIYGTVRFIRQDTESALAWARQDYACVIFNLHIDHQSAALARAASHFRRLIDIAIDFQGSYFLTYHPFATKQQVLACYPQFAEFLKQKRQYDPALRFQSNWYRHYSEMFSEELQ</sequence>
<dbReference type="InterPro" id="IPR016166">
    <property type="entry name" value="FAD-bd_PCMH"/>
</dbReference>
<keyword evidence="6" id="KW-1185">Reference proteome</keyword>